<reference evidence="1 2" key="1">
    <citation type="submission" date="2024-05" db="EMBL/GenBank/DDBJ databases">
        <title>Roseateles sp. 2.12 16S ribosomal RNA gene Genome sequencing and assembly.</title>
        <authorList>
            <person name="Woo H."/>
        </authorList>
    </citation>
    <scope>NUCLEOTIDE SEQUENCE [LARGE SCALE GENOMIC DNA]</scope>
    <source>
        <strain evidence="1 2">2.12</strain>
    </source>
</reference>
<dbReference type="RefSeq" id="WP_347607030.1">
    <property type="nucleotide sequence ID" value="NZ_JBDPZC010000001.1"/>
</dbReference>
<sequence length="117" mass="12586">MTPAHLILRANARGVRLSLDGSGAVMASGPRSAIDVLLPMLRPHREAIGQFLAESRLTAEALTAAAVVCDLHGDTDEARDDMARDVLNTPENLLPDLIQHLQQVAQSARQGSLKETR</sequence>
<keyword evidence="2" id="KW-1185">Reference proteome</keyword>
<organism evidence="1 2">
    <name type="scientific">Roseateles flavus</name>
    <dbReference type="NCBI Taxonomy" id="3149041"/>
    <lineage>
        <taxon>Bacteria</taxon>
        <taxon>Pseudomonadati</taxon>
        <taxon>Pseudomonadota</taxon>
        <taxon>Betaproteobacteria</taxon>
        <taxon>Burkholderiales</taxon>
        <taxon>Sphaerotilaceae</taxon>
        <taxon>Roseateles</taxon>
    </lineage>
</organism>
<dbReference type="EMBL" id="JBDPZC010000001">
    <property type="protein sequence ID" value="MEO3712193.1"/>
    <property type="molecule type" value="Genomic_DNA"/>
</dbReference>
<comment type="caution">
    <text evidence="1">The sequence shown here is derived from an EMBL/GenBank/DDBJ whole genome shotgun (WGS) entry which is preliminary data.</text>
</comment>
<evidence type="ECO:0000313" key="1">
    <source>
        <dbReference type="EMBL" id="MEO3712193.1"/>
    </source>
</evidence>
<evidence type="ECO:0000313" key="2">
    <source>
        <dbReference type="Proteomes" id="UP001462640"/>
    </source>
</evidence>
<gene>
    <name evidence="1" type="ORF">ABDJ40_05350</name>
</gene>
<evidence type="ECO:0008006" key="3">
    <source>
        <dbReference type="Google" id="ProtNLM"/>
    </source>
</evidence>
<proteinExistence type="predicted"/>
<dbReference type="Proteomes" id="UP001462640">
    <property type="component" value="Unassembled WGS sequence"/>
</dbReference>
<protein>
    <recommendedName>
        <fullName evidence="3">TubC N-terminal docking domain-containing protein</fullName>
    </recommendedName>
</protein>
<accession>A0ABV0GAW3</accession>
<name>A0ABV0GAW3_9BURK</name>